<dbReference type="SUPFAM" id="SSF54197">
    <property type="entry name" value="HIT-like"/>
    <property type="match status" value="1"/>
</dbReference>
<dbReference type="PANTHER" id="PTHR46648:SF1">
    <property type="entry name" value="ADENOSINE 5'-MONOPHOSPHORAMIDASE HNT1"/>
    <property type="match status" value="1"/>
</dbReference>
<dbReference type="STRING" id="1844.UG56_011570"/>
<dbReference type="PANTHER" id="PTHR46648">
    <property type="entry name" value="HIT FAMILY PROTEIN 1"/>
    <property type="match status" value="1"/>
</dbReference>
<feature type="active site" description="Tele-AMP-histidine intermediate" evidence="1">
    <location>
        <position position="96"/>
    </location>
</feature>
<protein>
    <submittedName>
        <fullName evidence="5">HIT family protein</fullName>
    </submittedName>
</protein>
<evidence type="ECO:0000256" key="1">
    <source>
        <dbReference type="PIRSR" id="PIRSR601310-1"/>
    </source>
</evidence>
<dbReference type="Gene3D" id="3.30.428.10">
    <property type="entry name" value="HIT-like"/>
    <property type="match status" value="1"/>
</dbReference>
<dbReference type="PROSITE" id="PS51084">
    <property type="entry name" value="HIT_2"/>
    <property type="match status" value="1"/>
</dbReference>
<dbReference type="PRINTS" id="PR00332">
    <property type="entry name" value="HISTRIAD"/>
</dbReference>
<evidence type="ECO:0000256" key="2">
    <source>
        <dbReference type="PIRSR" id="PIRSR601310-3"/>
    </source>
</evidence>
<dbReference type="RefSeq" id="WP_045549826.1">
    <property type="nucleotide sequence ID" value="NZ_JZDQ02000014.1"/>
</dbReference>
<evidence type="ECO:0000313" key="6">
    <source>
        <dbReference type="Proteomes" id="UP000033772"/>
    </source>
</evidence>
<feature type="short sequence motif" description="Histidine triad motif" evidence="2 3">
    <location>
        <begin position="94"/>
        <end position="98"/>
    </location>
</feature>
<feature type="domain" description="HIT" evidence="4">
    <location>
        <begin position="4"/>
        <end position="109"/>
    </location>
</feature>
<dbReference type="InterPro" id="IPR036265">
    <property type="entry name" value="HIT-like_sf"/>
</dbReference>
<dbReference type="PROSITE" id="PS00892">
    <property type="entry name" value="HIT_1"/>
    <property type="match status" value="1"/>
</dbReference>
<dbReference type="InterPro" id="IPR019808">
    <property type="entry name" value="Histidine_triad_CS"/>
</dbReference>
<keyword evidence="6" id="KW-1185">Reference proteome</keyword>
<organism evidence="5 6">
    <name type="scientific">Nocardioides luteus</name>
    <dbReference type="NCBI Taxonomy" id="1844"/>
    <lineage>
        <taxon>Bacteria</taxon>
        <taxon>Bacillati</taxon>
        <taxon>Actinomycetota</taxon>
        <taxon>Actinomycetes</taxon>
        <taxon>Propionibacteriales</taxon>
        <taxon>Nocardioidaceae</taxon>
        <taxon>Nocardioides</taxon>
    </lineage>
</organism>
<dbReference type="OrthoDB" id="9784774at2"/>
<dbReference type="GO" id="GO:0003824">
    <property type="term" value="F:catalytic activity"/>
    <property type="evidence" value="ECO:0007669"/>
    <property type="project" value="InterPro"/>
</dbReference>
<evidence type="ECO:0000313" key="5">
    <source>
        <dbReference type="EMBL" id="OIJ26603.1"/>
    </source>
</evidence>
<dbReference type="InterPro" id="IPR011146">
    <property type="entry name" value="HIT-like"/>
</dbReference>
<evidence type="ECO:0000256" key="3">
    <source>
        <dbReference type="PROSITE-ProRule" id="PRU00464"/>
    </source>
</evidence>
<sequence>MSCVFCDVVAGDLSAEVVFEDDGFLAFLDHRPVQKGHILMVPRQHLETLLDLPPDLHGRFVANAQRLAAAVVDGLGAQGSFVAVNNVVSQSVPHLHLHVVPRSRGDGLKGFFWPRHKYAAGEQQEYADRLRAVLG</sequence>
<evidence type="ECO:0000259" key="4">
    <source>
        <dbReference type="PROSITE" id="PS51084"/>
    </source>
</evidence>
<reference evidence="5" key="1">
    <citation type="submission" date="2016-10" db="EMBL/GenBank/DDBJ databases">
        <title>Draft Genome Sequence of Nocardioides luteus Strain BAFB, an Alkane-Degrading Bacterium Isolated from JP-7 Polluted Soil.</title>
        <authorList>
            <person name="Brown L."/>
            <person name="Ruiz O.N."/>
            <person name="Gunasekera T."/>
        </authorList>
    </citation>
    <scope>NUCLEOTIDE SEQUENCE [LARGE SCALE GENOMIC DNA]</scope>
    <source>
        <strain evidence="5">BAFB</strain>
    </source>
</reference>
<accession>A0A1J4N4Z7</accession>
<dbReference type="InterPro" id="IPR001310">
    <property type="entry name" value="Histidine_triad_HIT"/>
</dbReference>
<dbReference type="Proteomes" id="UP000033772">
    <property type="component" value="Unassembled WGS sequence"/>
</dbReference>
<name>A0A1J4N4Z7_9ACTN</name>
<gene>
    <name evidence="5" type="ORF">UG56_011570</name>
</gene>
<comment type="caution">
    <text evidence="5">The sequence shown here is derived from an EMBL/GenBank/DDBJ whole genome shotgun (WGS) entry which is preliminary data.</text>
</comment>
<dbReference type="EMBL" id="JZDQ02000014">
    <property type="protein sequence ID" value="OIJ26603.1"/>
    <property type="molecule type" value="Genomic_DNA"/>
</dbReference>
<dbReference type="AlphaFoldDB" id="A0A1J4N4Z7"/>
<dbReference type="Pfam" id="PF01230">
    <property type="entry name" value="HIT"/>
    <property type="match status" value="1"/>
</dbReference>
<dbReference type="GO" id="GO:0009117">
    <property type="term" value="P:nucleotide metabolic process"/>
    <property type="evidence" value="ECO:0007669"/>
    <property type="project" value="TreeGrafter"/>
</dbReference>
<proteinExistence type="predicted"/>